<evidence type="ECO:0000313" key="3">
    <source>
        <dbReference type="Proteomes" id="UP001497516"/>
    </source>
</evidence>
<dbReference type="Proteomes" id="UP001497516">
    <property type="component" value="Chromosome 5"/>
</dbReference>
<evidence type="ECO:0000259" key="1">
    <source>
        <dbReference type="Pfam" id="PF07727"/>
    </source>
</evidence>
<organism evidence="2 3">
    <name type="scientific">Linum trigynum</name>
    <dbReference type="NCBI Taxonomy" id="586398"/>
    <lineage>
        <taxon>Eukaryota</taxon>
        <taxon>Viridiplantae</taxon>
        <taxon>Streptophyta</taxon>
        <taxon>Embryophyta</taxon>
        <taxon>Tracheophyta</taxon>
        <taxon>Spermatophyta</taxon>
        <taxon>Magnoliopsida</taxon>
        <taxon>eudicotyledons</taxon>
        <taxon>Gunneridae</taxon>
        <taxon>Pentapetalae</taxon>
        <taxon>rosids</taxon>
        <taxon>fabids</taxon>
        <taxon>Malpighiales</taxon>
        <taxon>Linaceae</taxon>
        <taxon>Linum</taxon>
    </lineage>
</organism>
<protein>
    <recommendedName>
        <fullName evidence="1">Reverse transcriptase Ty1/copia-type domain-containing protein</fullName>
    </recommendedName>
</protein>
<dbReference type="AlphaFoldDB" id="A0AAV2EZB1"/>
<gene>
    <name evidence="2" type="ORF">LTRI10_LOCUS31863</name>
</gene>
<dbReference type="Pfam" id="PF07727">
    <property type="entry name" value="RVT_2"/>
    <property type="match status" value="1"/>
</dbReference>
<proteinExistence type="predicted"/>
<keyword evidence="3" id="KW-1185">Reference proteome</keyword>
<accession>A0AAV2EZB1</accession>
<dbReference type="PANTHER" id="PTHR11439">
    <property type="entry name" value="GAG-POL-RELATED RETROTRANSPOSON"/>
    <property type="match status" value="1"/>
</dbReference>
<evidence type="ECO:0000313" key="2">
    <source>
        <dbReference type="EMBL" id="CAL1391119.1"/>
    </source>
</evidence>
<feature type="domain" description="Reverse transcriptase Ty1/copia-type" evidence="1">
    <location>
        <begin position="1"/>
        <end position="73"/>
    </location>
</feature>
<dbReference type="PANTHER" id="PTHR11439:SF467">
    <property type="entry name" value="INTEGRASE CATALYTIC DOMAIN-CONTAINING PROTEIN"/>
    <property type="match status" value="1"/>
</dbReference>
<dbReference type="EMBL" id="OZ034818">
    <property type="protein sequence ID" value="CAL1391119.1"/>
    <property type="molecule type" value="Genomic_DNA"/>
</dbReference>
<dbReference type="InterPro" id="IPR013103">
    <property type="entry name" value="RVT_2"/>
</dbReference>
<sequence length="117" mass="13441">MIILWDDKSEIRELTESLHQAFKLKELGEASYFLGLEIERSKHGILVSQQKYIRNLLSKYQFENCKPCATPMKQNLKLSKTSGDLLDDQTPYQTIVGSLRYLSSTRPDIAYVVQVVS</sequence>
<reference evidence="2 3" key="1">
    <citation type="submission" date="2024-04" db="EMBL/GenBank/DDBJ databases">
        <authorList>
            <person name="Fracassetti M."/>
        </authorList>
    </citation>
    <scope>NUCLEOTIDE SEQUENCE [LARGE SCALE GENOMIC DNA]</scope>
</reference>
<name>A0AAV2EZB1_9ROSI</name>